<dbReference type="Gene3D" id="3.40.50.2000">
    <property type="entry name" value="Glycogen Phosphorylase B"/>
    <property type="match status" value="2"/>
</dbReference>
<dbReference type="EMBL" id="QFFJ01000001">
    <property type="protein sequence ID" value="RBL93900.1"/>
    <property type="molecule type" value="Genomic_DNA"/>
</dbReference>
<evidence type="ECO:0000313" key="4">
    <source>
        <dbReference type="Proteomes" id="UP000253410"/>
    </source>
</evidence>
<dbReference type="PANTHER" id="PTHR45947">
    <property type="entry name" value="SULFOQUINOVOSYL TRANSFERASE SQD2"/>
    <property type="match status" value="1"/>
</dbReference>
<dbReference type="AlphaFoldDB" id="A0A365Y5X8"/>
<dbReference type="RefSeq" id="WP_113616485.1">
    <property type="nucleotide sequence ID" value="NZ_QFFJ01000001.1"/>
</dbReference>
<dbReference type="GO" id="GO:0016757">
    <property type="term" value="F:glycosyltransferase activity"/>
    <property type="evidence" value="ECO:0007669"/>
    <property type="project" value="InterPro"/>
</dbReference>
<dbReference type="Proteomes" id="UP000253410">
    <property type="component" value="Unassembled WGS sequence"/>
</dbReference>
<dbReference type="SUPFAM" id="SSF53756">
    <property type="entry name" value="UDP-Glycosyltransferase/glycogen phosphorylase"/>
    <property type="match status" value="1"/>
</dbReference>
<dbReference type="InterPro" id="IPR028098">
    <property type="entry name" value="Glyco_trans_4-like_N"/>
</dbReference>
<dbReference type="Pfam" id="PF13439">
    <property type="entry name" value="Glyco_transf_4"/>
    <property type="match status" value="1"/>
</dbReference>
<dbReference type="Pfam" id="PF00534">
    <property type="entry name" value="Glycos_transf_1"/>
    <property type="match status" value="1"/>
</dbReference>
<evidence type="ECO:0000259" key="2">
    <source>
        <dbReference type="Pfam" id="PF13439"/>
    </source>
</evidence>
<evidence type="ECO:0000259" key="1">
    <source>
        <dbReference type="Pfam" id="PF00534"/>
    </source>
</evidence>
<protein>
    <submittedName>
        <fullName evidence="3">N-acetyl-alpha-D-glucosaminyl L-malate synthase BshA</fullName>
    </submittedName>
</protein>
<dbReference type="NCBIfam" id="TIGR03999">
    <property type="entry name" value="thiol_BshA"/>
    <property type="match status" value="1"/>
</dbReference>
<dbReference type="InterPro" id="IPR050194">
    <property type="entry name" value="Glycosyltransferase_grp1"/>
</dbReference>
<dbReference type="OrthoDB" id="9810929at2"/>
<dbReference type="PANTHER" id="PTHR45947:SF3">
    <property type="entry name" value="SULFOQUINOVOSYL TRANSFERASE SQD2"/>
    <property type="match status" value="1"/>
</dbReference>
<dbReference type="GO" id="GO:0071793">
    <property type="term" value="P:bacillithiol biosynthetic process"/>
    <property type="evidence" value="ECO:0007669"/>
    <property type="project" value="InterPro"/>
</dbReference>
<sequence length="383" mass="42808">MRIGIVCYPTYGGSGVLATELGKALADKGHMVHFITYQQPVRLNAFHANIYYHEVQVPTYPLFDFPPYESALSSTMVDVILNQKLDLLHVHYAIPHASTAYMAKQIVSKQGRVVPFITTLHGTDITLVGKDKTYAPVVTFSINESDAITAVSENLRDETYKYFQIEKDISVIYNFVDTQRFRRREMPHFRNAIAPNGEKILLHVSNFRKVKRVPDVVKVFAKVREKIPAKLLLVGDGPDRPSIECLCRDLGICEDVRFVGKQEQLEDVMSISDLFLLPSDYESFGLAALEAMAAQVPVISSNAGGLPEINIPGQTGYMSDVGDVDGMAANALKLLQDDELLAKVRKGALTQALRFHIDNIIPQYEALYEQVLQQQALQQAQLH</sequence>
<accession>A0A365Y5X8</accession>
<gene>
    <name evidence="3" type="primary">bshA</name>
    <name evidence="3" type="ORF">DF182_15540</name>
</gene>
<feature type="domain" description="Glycosyl transferase family 1" evidence="1">
    <location>
        <begin position="194"/>
        <end position="348"/>
    </location>
</feature>
<feature type="domain" description="Glycosyltransferase subfamily 4-like N-terminal" evidence="2">
    <location>
        <begin position="11"/>
        <end position="180"/>
    </location>
</feature>
<name>A0A365Y5X8_9BACT</name>
<organism evidence="3 4">
    <name type="scientific">Chitinophaga flava</name>
    <dbReference type="NCBI Taxonomy" id="2259036"/>
    <lineage>
        <taxon>Bacteria</taxon>
        <taxon>Pseudomonadati</taxon>
        <taxon>Bacteroidota</taxon>
        <taxon>Chitinophagia</taxon>
        <taxon>Chitinophagales</taxon>
        <taxon>Chitinophagaceae</taxon>
        <taxon>Chitinophaga</taxon>
    </lineage>
</organism>
<reference evidence="3 4" key="1">
    <citation type="submission" date="2018-05" db="EMBL/GenBank/DDBJ databases">
        <title>Chitinophaga sp. K3CV102501T nov., isolated from isolated from a monsoon evergreen broad-leaved forest soil.</title>
        <authorList>
            <person name="Lv Y."/>
        </authorList>
    </citation>
    <scope>NUCLEOTIDE SEQUENCE [LARGE SCALE GENOMIC DNA]</scope>
    <source>
        <strain evidence="3 4">GDMCC 1.1325</strain>
    </source>
</reference>
<evidence type="ECO:0000313" key="3">
    <source>
        <dbReference type="EMBL" id="RBL93900.1"/>
    </source>
</evidence>
<dbReference type="InterPro" id="IPR001296">
    <property type="entry name" value="Glyco_trans_1"/>
</dbReference>
<keyword evidence="4" id="KW-1185">Reference proteome</keyword>
<comment type="caution">
    <text evidence="3">The sequence shown here is derived from an EMBL/GenBank/DDBJ whole genome shotgun (WGS) entry which is preliminary data.</text>
</comment>
<dbReference type="InterPro" id="IPR023881">
    <property type="entry name" value="Thiol_BshA"/>
</dbReference>
<proteinExistence type="predicted"/>